<protein>
    <submittedName>
        <fullName evidence="1">Uncharacterized protein</fullName>
    </submittedName>
</protein>
<dbReference type="AlphaFoldDB" id="A0A835YGX2"/>
<organism evidence="1 2">
    <name type="scientific">Tribonema minus</name>
    <dbReference type="NCBI Taxonomy" id="303371"/>
    <lineage>
        <taxon>Eukaryota</taxon>
        <taxon>Sar</taxon>
        <taxon>Stramenopiles</taxon>
        <taxon>Ochrophyta</taxon>
        <taxon>PX clade</taxon>
        <taxon>Xanthophyceae</taxon>
        <taxon>Tribonematales</taxon>
        <taxon>Tribonemataceae</taxon>
        <taxon>Tribonema</taxon>
    </lineage>
</organism>
<name>A0A835YGX2_9STRA</name>
<dbReference type="EMBL" id="JAFCMP010000551">
    <property type="protein sequence ID" value="KAG5175306.1"/>
    <property type="molecule type" value="Genomic_DNA"/>
</dbReference>
<keyword evidence="2" id="KW-1185">Reference proteome</keyword>
<proteinExistence type="predicted"/>
<comment type="caution">
    <text evidence="1">The sequence shown here is derived from an EMBL/GenBank/DDBJ whole genome shotgun (WGS) entry which is preliminary data.</text>
</comment>
<gene>
    <name evidence="1" type="ORF">JKP88DRAFT_271006</name>
</gene>
<dbReference type="Proteomes" id="UP000664859">
    <property type="component" value="Unassembled WGS sequence"/>
</dbReference>
<accession>A0A835YGX2</accession>
<dbReference type="PANTHER" id="PTHR34044:SF1">
    <property type="entry name" value="NUCLEAR PROTEIN"/>
    <property type="match status" value="1"/>
</dbReference>
<evidence type="ECO:0000313" key="1">
    <source>
        <dbReference type="EMBL" id="KAG5175306.1"/>
    </source>
</evidence>
<evidence type="ECO:0000313" key="2">
    <source>
        <dbReference type="Proteomes" id="UP000664859"/>
    </source>
</evidence>
<reference evidence="1" key="1">
    <citation type="submission" date="2021-02" db="EMBL/GenBank/DDBJ databases">
        <title>First Annotated Genome of the Yellow-green Alga Tribonema minus.</title>
        <authorList>
            <person name="Mahan K.M."/>
        </authorList>
    </citation>
    <scope>NUCLEOTIDE SEQUENCE</scope>
    <source>
        <strain evidence="1">UTEX B ZZ1240</strain>
    </source>
</reference>
<sequence length="261" mass="28263">MTVIVGKGRIGNALYEMGDGTDTLVGRSTTIPDGQGPIYVCTRNDDLENVILRTPPSRRDDLVFLQNGILGPFLAKHGLSNNSQALIYFAVAKQGEKPIDGVTDVNPEGLTAATGKWAPAFKERLSTGGLSCHILNTTEFTAQSFEKHIWICAFMLVGVKHGASVGEVESTHGEEVRRLIDELLAATAAKYGARFRAGAPDRLCAYARSVAHYPTAVKEWAWRNGFYWALSKEALAAGRPDPTPLHTAMLRQAGVLPEGEQ</sequence>
<dbReference type="PANTHER" id="PTHR34044">
    <property type="entry name" value="NUCLEAR PROTEIN"/>
    <property type="match status" value="1"/>
</dbReference>
<dbReference type="OrthoDB" id="38730at2759"/>